<dbReference type="Gene3D" id="1.10.3210.10">
    <property type="entry name" value="Hypothetical protein af1432"/>
    <property type="match status" value="1"/>
</dbReference>
<dbReference type="InterPro" id="IPR000719">
    <property type="entry name" value="Prot_kinase_dom"/>
</dbReference>
<evidence type="ECO:0000256" key="1">
    <source>
        <dbReference type="ARBA" id="ARBA00022527"/>
    </source>
</evidence>
<dbReference type="Gene3D" id="3.30.200.20">
    <property type="entry name" value="Phosphorylase Kinase, domain 1"/>
    <property type="match status" value="1"/>
</dbReference>
<evidence type="ECO:0000313" key="8">
    <source>
        <dbReference type="EMBL" id="MCB6183231.1"/>
    </source>
</evidence>
<sequence>MADKIGRFELVKPLGQGAQGRVWLANDPMLGRMVAIKELLTKGTDTRHREALLGEARIVSQLQHPSIVQLFDVVEHDKGHVLVFEYVEGQSLKDWMDANGAMEPVKAAGVIAEILSGLGAAHEKGILHRDIKPANVMLDANGHARLMDFGIAVPANQSNTSAASGTVQYMAPEYVSGRPAAINADIFSVGVLGYELMTGRNPFEGSNTFEVLNRIANVAVVPPSQVLAAVPERMDHILMVALNKNATERYASANDMQTALQSFLTPGENGAETAAYSPTLEFLLRRLKHSQDFPALSQSITSINKLVAADAESIHRLAETILHDFSLTNKLLRLVNSAVYGQFGGTISTISRAVLILGFDTVRNLAISLIVFEHLQNRQQATNLKDLIVGSFLSGLLARKAAKKVGLRTGEESFICGMFYHMGKLLAAYYLNEEYQEIVKRMQQGQTEQQAAMQVLGVDFSELGLCVSKEWRFPDKLIKAMTPFKDSVPTPRGDAEQIRLAANYAGGLSQIAMFAGITDRDKSIAALHQQYSKHVPITESEHLEFLKEGLNALLDEAHFFGVDVGRGGFVNKLKQFAGMPYQSAETKSGELGDTLEQAAQAFLNAEVDTVTQDTIDTEGVLTAGVQDITNTLVSDYKLNDLINMILETMYRGVGFRRVLFCMKDVRAGKLVARFGYGADIPEMKQYFSVPLDGVHDVFQLSMSKNLDIQIDDVKTGSLSERVPQWFKTHVRAEAFVVLPVIIDKKAIGMFYGDQATANTLNLTAKSLTLLKTLRNQAVLGIRQKQP</sequence>
<evidence type="ECO:0000256" key="2">
    <source>
        <dbReference type="ARBA" id="ARBA00022679"/>
    </source>
</evidence>
<evidence type="ECO:0000259" key="7">
    <source>
        <dbReference type="PROSITE" id="PS51833"/>
    </source>
</evidence>
<name>A0ABS8D4Y4_9NEIS</name>
<comment type="caution">
    <text evidence="8">The sequence shown here is derived from an EMBL/GenBank/DDBJ whole genome shotgun (WGS) entry which is preliminary data.</text>
</comment>
<keyword evidence="1" id="KW-0723">Serine/threonine-protein kinase</keyword>
<keyword evidence="4" id="KW-0418">Kinase</keyword>
<dbReference type="InterPro" id="IPR011009">
    <property type="entry name" value="Kinase-like_dom_sf"/>
</dbReference>
<dbReference type="PANTHER" id="PTHR24350">
    <property type="entry name" value="SERINE/THREONINE-PROTEIN KINASE IAL-RELATED"/>
    <property type="match status" value="1"/>
</dbReference>
<dbReference type="CDD" id="cd14014">
    <property type="entry name" value="STKc_PknB_like"/>
    <property type="match status" value="1"/>
</dbReference>
<dbReference type="SUPFAM" id="SSF56112">
    <property type="entry name" value="Protein kinase-like (PK-like)"/>
    <property type="match status" value="1"/>
</dbReference>
<proteinExistence type="predicted"/>
<dbReference type="SUPFAM" id="SSF109604">
    <property type="entry name" value="HD-domain/PDEase-like"/>
    <property type="match status" value="1"/>
</dbReference>
<dbReference type="InterPro" id="IPR008271">
    <property type="entry name" value="Ser/Thr_kinase_AS"/>
</dbReference>
<dbReference type="InterPro" id="IPR013976">
    <property type="entry name" value="HDOD"/>
</dbReference>
<evidence type="ECO:0000259" key="6">
    <source>
        <dbReference type="PROSITE" id="PS50011"/>
    </source>
</evidence>
<dbReference type="RefSeq" id="WP_227179807.1">
    <property type="nucleotide sequence ID" value="NZ_JAJBZT010000003.1"/>
</dbReference>
<gene>
    <name evidence="8" type="ORF">LIN78_06710</name>
</gene>
<dbReference type="Gene3D" id="1.10.510.10">
    <property type="entry name" value="Transferase(Phosphotransferase) domain 1"/>
    <property type="match status" value="1"/>
</dbReference>
<evidence type="ECO:0000256" key="3">
    <source>
        <dbReference type="ARBA" id="ARBA00022741"/>
    </source>
</evidence>
<feature type="domain" description="Protein kinase" evidence="6">
    <location>
        <begin position="8"/>
        <end position="264"/>
    </location>
</feature>
<evidence type="ECO:0000256" key="4">
    <source>
        <dbReference type="ARBA" id="ARBA00022777"/>
    </source>
</evidence>
<dbReference type="Pfam" id="PF00069">
    <property type="entry name" value="Pkinase"/>
    <property type="match status" value="1"/>
</dbReference>
<keyword evidence="3" id="KW-0547">Nucleotide-binding</keyword>
<reference evidence="8" key="1">
    <citation type="submission" date="2021-10" db="EMBL/GenBank/DDBJ databases">
        <title>The complete genome sequence of Leeia sp. TBRC 13508.</title>
        <authorList>
            <person name="Charoenyingcharoen P."/>
            <person name="Yukphan P."/>
        </authorList>
    </citation>
    <scope>NUCLEOTIDE SEQUENCE</scope>
    <source>
        <strain evidence="8">TBRC 13508</strain>
    </source>
</reference>
<dbReference type="PROSITE" id="PS51833">
    <property type="entry name" value="HDOD"/>
    <property type="match status" value="1"/>
</dbReference>
<dbReference type="InterPro" id="IPR029016">
    <property type="entry name" value="GAF-like_dom_sf"/>
</dbReference>
<dbReference type="SUPFAM" id="SSF55781">
    <property type="entry name" value="GAF domain-like"/>
    <property type="match status" value="1"/>
</dbReference>
<dbReference type="SMART" id="SM00220">
    <property type="entry name" value="S_TKc"/>
    <property type="match status" value="1"/>
</dbReference>
<dbReference type="PROSITE" id="PS50011">
    <property type="entry name" value="PROTEIN_KINASE_DOM"/>
    <property type="match status" value="1"/>
</dbReference>
<evidence type="ECO:0000256" key="5">
    <source>
        <dbReference type="ARBA" id="ARBA00022840"/>
    </source>
</evidence>
<dbReference type="EMBL" id="JAJBZT010000003">
    <property type="protein sequence ID" value="MCB6183231.1"/>
    <property type="molecule type" value="Genomic_DNA"/>
</dbReference>
<dbReference type="Proteomes" id="UP001165395">
    <property type="component" value="Unassembled WGS sequence"/>
</dbReference>
<accession>A0ABS8D4Y4</accession>
<keyword evidence="5" id="KW-0067">ATP-binding</keyword>
<dbReference type="PROSITE" id="PS00108">
    <property type="entry name" value="PROTEIN_KINASE_ST"/>
    <property type="match status" value="1"/>
</dbReference>
<keyword evidence="2" id="KW-0808">Transferase</keyword>
<keyword evidence="9" id="KW-1185">Reference proteome</keyword>
<organism evidence="8 9">
    <name type="scientific">Leeia speluncae</name>
    <dbReference type="NCBI Taxonomy" id="2884804"/>
    <lineage>
        <taxon>Bacteria</taxon>
        <taxon>Pseudomonadati</taxon>
        <taxon>Pseudomonadota</taxon>
        <taxon>Betaproteobacteria</taxon>
        <taxon>Neisseriales</taxon>
        <taxon>Leeiaceae</taxon>
        <taxon>Leeia</taxon>
    </lineage>
</organism>
<dbReference type="InterPro" id="IPR030616">
    <property type="entry name" value="Aur-like"/>
</dbReference>
<dbReference type="Gene3D" id="3.30.450.40">
    <property type="match status" value="1"/>
</dbReference>
<feature type="domain" description="HDOD" evidence="7">
    <location>
        <begin position="293"/>
        <end position="487"/>
    </location>
</feature>
<protein>
    <submittedName>
        <fullName evidence="8">HDOD domain-containing protein</fullName>
    </submittedName>
</protein>
<dbReference type="Pfam" id="PF08668">
    <property type="entry name" value="HDOD"/>
    <property type="match status" value="1"/>
</dbReference>
<evidence type="ECO:0000313" key="9">
    <source>
        <dbReference type="Proteomes" id="UP001165395"/>
    </source>
</evidence>